<dbReference type="AlphaFoldDB" id="A0A7W6LTA5"/>
<name>A0A7W6LTA5_9SPHN</name>
<keyword evidence="2" id="KW-1185">Reference proteome</keyword>
<protein>
    <submittedName>
        <fullName evidence="1">Uncharacterized protein</fullName>
    </submittedName>
</protein>
<comment type="caution">
    <text evidence="1">The sequence shown here is derived from an EMBL/GenBank/DDBJ whole genome shotgun (WGS) entry which is preliminary data.</text>
</comment>
<dbReference type="Proteomes" id="UP000590524">
    <property type="component" value="Unassembled WGS sequence"/>
</dbReference>
<gene>
    <name evidence="1" type="ORF">GGQ90_003554</name>
</gene>
<proteinExistence type="predicted"/>
<dbReference type="RefSeq" id="WP_188083257.1">
    <property type="nucleotide sequence ID" value="NZ_JACIEU010000014.1"/>
</dbReference>
<sequence length="63" mass="7047">MKYRLDFPRNPKLADTDQRSFYEVWDTIERYDGRTSTPTPDHLLVGQSAAPATPLIVAAKPAG</sequence>
<evidence type="ECO:0000313" key="1">
    <source>
        <dbReference type="EMBL" id="MBB4149762.1"/>
    </source>
</evidence>
<evidence type="ECO:0000313" key="2">
    <source>
        <dbReference type="Proteomes" id="UP000590524"/>
    </source>
</evidence>
<organism evidence="1 2">
    <name type="scientific">Sphingobium scionense</name>
    <dbReference type="NCBI Taxonomy" id="1404341"/>
    <lineage>
        <taxon>Bacteria</taxon>
        <taxon>Pseudomonadati</taxon>
        <taxon>Pseudomonadota</taxon>
        <taxon>Alphaproteobacteria</taxon>
        <taxon>Sphingomonadales</taxon>
        <taxon>Sphingomonadaceae</taxon>
        <taxon>Sphingobium</taxon>
    </lineage>
</organism>
<reference evidence="1 2" key="1">
    <citation type="submission" date="2020-08" db="EMBL/GenBank/DDBJ databases">
        <title>Genomic Encyclopedia of Type Strains, Phase IV (KMG-IV): sequencing the most valuable type-strain genomes for metagenomic binning, comparative biology and taxonomic classification.</title>
        <authorList>
            <person name="Goeker M."/>
        </authorList>
    </citation>
    <scope>NUCLEOTIDE SEQUENCE [LARGE SCALE GENOMIC DNA]</scope>
    <source>
        <strain evidence="1 2">DSM 19371</strain>
    </source>
</reference>
<accession>A0A7W6LTA5</accession>
<dbReference type="EMBL" id="JACIEU010000014">
    <property type="protein sequence ID" value="MBB4149762.1"/>
    <property type="molecule type" value="Genomic_DNA"/>
</dbReference>